<accession>A0A8E0RPC3</accession>
<dbReference type="GO" id="GO:0016020">
    <property type="term" value="C:membrane"/>
    <property type="evidence" value="ECO:0007669"/>
    <property type="project" value="InterPro"/>
</dbReference>
<sequence>MPFCQTVHTYPITEYKGAIDLHVKHGDWHLRVNKDNAHVTRPVFQSLDAFWPGTLTLLGHLDEAIQHLSAYHEIWKQYGFIPETYNLVKRSAISEQSSYLLRPGGFCFIVNPLHTSIS</sequence>
<dbReference type="AlphaFoldDB" id="A0A8E0RPC3"/>
<dbReference type="InterPro" id="IPR036026">
    <property type="entry name" value="Seven-hairpin_glycosidases"/>
</dbReference>
<dbReference type="GO" id="GO:0004571">
    <property type="term" value="F:mannosyl-oligosaccharide 1,2-alpha-mannosidase activity"/>
    <property type="evidence" value="ECO:0007669"/>
    <property type="project" value="InterPro"/>
</dbReference>
<dbReference type="GO" id="GO:0005975">
    <property type="term" value="P:carbohydrate metabolic process"/>
    <property type="evidence" value="ECO:0007669"/>
    <property type="project" value="InterPro"/>
</dbReference>
<protein>
    <submittedName>
        <fullName evidence="2">Alpha-1 2-Mannosidase</fullName>
    </submittedName>
</protein>
<keyword evidence="1" id="KW-0325">Glycoprotein</keyword>
<dbReference type="GO" id="GO:0044322">
    <property type="term" value="C:endoplasmic reticulum quality control compartment"/>
    <property type="evidence" value="ECO:0007669"/>
    <property type="project" value="GOC"/>
</dbReference>
<dbReference type="SUPFAM" id="SSF48225">
    <property type="entry name" value="Seven-hairpin glycosidases"/>
    <property type="match status" value="1"/>
</dbReference>
<name>A0A8E0RPC3_9TREM</name>
<reference evidence="2" key="1">
    <citation type="submission" date="2019-05" db="EMBL/GenBank/DDBJ databases">
        <title>Annotation for the trematode Fasciolopsis buski.</title>
        <authorList>
            <person name="Choi Y.-J."/>
        </authorList>
    </citation>
    <scope>NUCLEOTIDE SEQUENCE</scope>
    <source>
        <strain evidence="2">HT</strain>
        <tissue evidence="2">Whole worm</tissue>
    </source>
</reference>
<dbReference type="PANTHER" id="PTHR45679">
    <property type="entry name" value="ER DEGRADATION-ENHANCING ALPHA-MANNOSIDASE-LIKE PROTEIN 2"/>
    <property type="match status" value="1"/>
</dbReference>
<evidence type="ECO:0000256" key="1">
    <source>
        <dbReference type="ARBA" id="ARBA00023180"/>
    </source>
</evidence>
<dbReference type="GO" id="GO:0005509">
    <property type="term" value="F:calcium ion binding"/>
    <property type="evidence" value="ECO:0007669"/>
    <property type="project" value="InterPro"/>
</dbReference>
<dbReference type="EMBL" id="LUCM01008781">
    <property type="protein sequence ID" value="KAA0187921.1"/>
    <property type="molecule type" value="Genomic_DNA"/>
</dbReference>
<dbReference type="InterPro" id="IPR044674">
    <property type="entry name" value="EDEM1/2/3"/>
</dbReference>
<dbReference type="Gene3D" id="1.50.10.10">
    <property type="match status" value="1"/>
</dbReference>
<dbReference type="InterPro" id="IPR012341">
    <property type="entry name" value="6hp_glycosidase-like_sf"/>
</dbReference>
<dbReference type="OrthoDB" id="8118055at2759"/>
<organism evidence="2 3">
    <name type="scientific">Fasciolopsis buskii</name>
    <dbReference type="NCBI Taxonomy" id="27845"/>
    <lineage>
        <taxon>Eukaryota</taxon>
        <taxon>Metazoa</taxon>
        <taxon>Spiralia</taxon>
        <taxon>Lophotrochozoa</taxon>
        <taxon>Platyhelminthes</taxon>
        <taxon>Trematoda</taxon>
        <taxon>Digenea</taxon>
        <taxon>Plagiorchiida</taxon>
        <taxon>Echinostomata</taxon>
        <taxon>Echinostomatoidea</taxon>
        <taxon>Fasciolidae</taxon>
        <taxon>Fasciolopsis</taxon>
    </lineage>
</organism>
<keyword evidence="3" id="KW-1185">Reference proteome</keyword>
<evidence type="ECO:0000313" key="2">
    <source>
        <dbReference type="EMBL" id="KAA0187921.1"/>
    </source>
</evidence>
<dbReference type="Proteomes" id="UP000728185">
    <property type="component" value="Unassembled WGS sequence"/>
</dbReference>
<evidence type="ECO:0000313" key="3">
    <source>
        <dbReference type="Proteomes" id="UP000728185"/>
    </source>
</evidence>
<proteinExistence type="predicted"/>
<comment type="caution">
    <text evidence="2">The sequence shown here is derived from an EMBL/GenBank/DDBJ whole genome shotgun (WGS) entry which is preliminary data.</text>
</comment>
<dbReference type="GO" id="GO:1904380">
    <property type="term" value="P:endoplasmic reticulum mannose trimming"/>
    <property type="evidence" value="ECO:0007669"/>
    <property type="project" value="InterPro"/>
</dbReference>
<gene>
    <name evidence="2" type="ORF">FBUS_04469</name>
</gene>
<dbReference type="PANTHER" id="PTHR45679:SF6">
    <property type="entry name" value="ER DEGRADATION-ENHANCING ALPHA-MANNOSIDASE-LIKE PROTEIN 2"/>
    <property type="match status" value="1"/>
</dbReference>